<reference evidence="1" key="1">
    <citation type="submission" date="2020-05" db="EMBL/GenBank/DDBJ databases">
        <authorList>
            <person name="Chiriac C."/>
            <person name="Salcher M."/>
            <person name="Ghai R."/>
            <person name="Kavagutti S V."/>
        </authorList>
    </citation>
    <scope>NUCLEOTIDE SEQUENCE</scope>
</reference>
<dbReference type="EMBL" id="CAEZWW010000037">
    <property type="protein sequence ID" value="CAB4667870.1"/>
    <property type="molecule type" value="Genomic_DNA"/>
</dbReference>
<name>A0A6J6M185_9ZZZZ</name>
<evidence type="ECO:0000313" key="1">
    <source>
        <dbReference type="EMBL" id="CAB4667870.1"/>
    </source>
</evidence>
<sequence>MNLPRTLSMSVIAATIALTMSSLPAQAATLSPPVVADAYSVMLTASQAQALGVKKHYLADFSIASATKGTPDGLWLCELTGGTGIEGQGAGRLLTSAFGDLSLYLQFEVDQKIHWYANEQSAKKAYNAIVKQLKMCVGQQMGDATEVSGETTVGVPALLTNGTKKSKDGDEFLWISSKTIDADATSSLSDYDYTTVRTFGNFIQVMDIQAEGLDAKPFTKKQIATLDKMTDSLGDAWQAKFM</sequence>
<dbReference type="AlphaFoldDB" id="A0A6J6M185"/>
<organism evidence="1">
    <name type="scientific">freshwater metagenome</name>
    <dbReference type="NCBI Taxonomy" id="449393"/>
    <lineage>
        <taxon>unclassified sequences</taxon>
        <taxon>metagenomes</taxon>
        <taxon>ecological metagenomes</taxon>
    </lineage>
</organism>
<proteinExistence type="predicted"/>
<protein>
    <submittedName>
        <fullName evidence="1">Unannotated protein</fullName>
    </submittedName>
</protein>
<accession>A0A6J6M185</accession>
<gene>
    <name evidence="1" type="ORF">UFOPK2310_00447</name>
</gene>